<feature type="transmembrane region" description="Helical" evidence="13">
    <location>
        <begin position="259"/>
        <end position="283"/>
    </location>
</feature>
<evidence type="ECO:0000259" key="14">
    <source>
        <dbReference type="PROSITE" id="PS51094"/>
    </source>
</evidence>
<evidence type="ECO:0000256" key="3">
    <source>
        <dbReference type="ARBA" id="ARBA00022475"/>
    </source>
</evidence>
<dbReference type="InterPro" id="IPR002178">
    <property type="entry name" value="PTS_EIIA_type-2_dom"/>
</dbReference>
<dbReference type="InterPro" id="IPR050864">
    <property type="entry name" value="Bacterial_PTS_Sugar_Transport"/>
</dbReference>
<evidence type="ECO:0000256" key="6">
    <source>
        <dbReference type="ARBA" id="ARBA00022679"/>
    </source>
</evidence>
<evidence type="ECO:0000256" key="12">
    <source>
        <dbReference type="SAM" id="MobiDB-lite"/>
    </source>
</evidence>
<dbReference type="GO" id="GO:0005351">
    <property type="term" value="F:carbohydrate:proton symporter activity"/>
    <property type="evidence" value="ECO:0007669"/>
    <property type="project" value="InterPro"/>
</dbReference>
<reference evidence="17 18" key="1">
    <citation type="submission" date="2018-11" db="EMBL/GenBank/DDBJ databases">
        <authorList>
            <person name="Kleinhagauer T."/>
            <person name="Glaeser S.P."/>
            <person name="Spergser J."/>
            <person name="Ruckert C."/>
            <person name="Kaempfer P."/>
            <person name="Busse H.-J."/>
        </authorList>
    </citation>
    <scope>NUCLEOTIDE SEQUENCE [LARGE SCALE GENOMIC DNA]</scope>
    <source>
        <strain evidence="17 18">W8</strain>
    </source>
</reference>
<feature type="domain" description="PTS EIIA type-2" evidence="14">
    <location>
        <begin position="489"/>
        <end position="634"/>
    </location>
</feature>
<dbReference type="CDD" id="cd05569">
    <property type="entry name" value="PTS_IIB_fructose"/>
    <property type="match status" value="1"/>
</dbReference>
<dbReference type="Proteomes" id="UP000271587">
    <property type="component" value="Chromosome"/>
</dbReference>
<dbReference type="InterPro" id="IPR003352">
    <property type="entry name" value="PTS_EIIC"/>
</dbReference>
<evidence type="ECO:0000256" key="1">
    <source>
        <dbReference type="ARBA" id="ARBA00004429"/>
    </source>
</evidence>
<evidence type="ECO:0000256" key="11">
    <source>
        <dbReference type="ARBA" id="ARBA00023136"/>
    </source>
</evidence>
<keyword evidence="7" id="KW-0598">Phosphotransferase system</keyword>
<dbReference type="GO" id="GO:0022877">
    <property type="term" value="F:protein-N(PI)-phosphohistidine-fructose phosphotransferase system transporter activity"/>
    <property type="evidence" value="ECO:0007669"/>
    <property type="project" value="InterPro"/>
</dbReference>
<dbReference type="InterPro" id="IPR003353">
    <property type="entry name" value="PTS_IIB_fruc"/>
</dbReference>
<keyword evidence="11 13" id="KW-0472">Membrane</keyword>
<feature type="transmembrane region" description="Helical" evidence="13">
    <location>
        <begin position="228"/>
        <end position="247"/>
    </location>
</feature>
<evidence type="ECO:0000256" key="7">
    <source>
        <dbReference type="ARBA" id="ARBA00022683"/>
    </source>
</evidence>
<dbReference type="PANTHER" id="PTHR30505:SF0">
    <property type="entry name" value="FRUCTOSE-LIKE PTS SYSTEM EIIBC COMPONENT-RELATED"/>
    <property type="match status" value="1"/>
</dbReference>
<feature type="transmembrane region" description="Helical" evidence="13">
    <location>
        <begin position="295"/>
        <end position="315"/>
    </location>
</feature>
<protein>
    <submittedName>
        <fullName evidence="17">PTS system mannose-specific EIIBCA component</fullName>
    </submittedName>
</protein>
<feature type="transmembrane region" description="Helical" evidence="13">
    <location>
        <begin position="442"/>
        <end position="466"/>
    </location>
</feature>
<dbReference type="PANTHER" id="PTHR30505">
    <property type="entry name" value="FRUCTOSE-LIKE PERMEASE"/>
    <property type="match status" value="1"/>
</dbReference>
<accession>A0A3G6J2T8</accession>
<dbReference type="InterPro" id="IPR016152">
    <property type="entry name" value="PTrfase/Anion_transptr"/>
</dbReference>
<dbReference type="KEGG" id="cgk:CGERO_08660"/>
<evidence type="ECO:0000313" key="17">
    <source>
        <dbReference type="EMBL" id="AZA12023.1"/>
    </source>
</evidence>
<dbReference type="AlphaFoldDB" id="A0A3G6J2T8"/>
<organism evidence="17 18">
    <name type="scientific">Corynebacterium gerontici</name>
    <dbReference type="NCBI Taxonomy" id="2079234"/>
    <lineage>
        <taxon>Bacteria</taxon>
        <taxon>Bacillati</taxon>
        <taxon>Actinomycetota</taxon>
        <taxon>Actinomycetes</taxon>
        <taxon>Mycobacteriales</taxon>
        <taxon>Corynebacteriaceae</taxon>
        <taxon>Corynebacterium</taxon>
    </lineage>
</organism>
<feature type="region of interest" description="Disordered" evidence="12">
    <location>
        <begin position="98"/>
        <end position="122"/>
    </location>
</feature>
<evidence type="ECO:0000256" key="9">
    <source>
        <dbReference type="ARBA" id="ARBA00022777"/>
    </source>
</evidence>
<dbReference type="InterPro" id="IPR004715">
    <property type="entry name" value="PTS_IIA_fruc"/>
</dbReference>
<dbReference type="InterPro" id="IPR036095">
    <property type="entry name" value="PTS_EIIB-like_sf"/>
</dbReference>
<keyword evidence="8 13" id="KW-0812">Transmembrane</keyword>
<feature type="transmembrane region" description="Helical" evidence="13">
    <location>
        <begin position="403"/>
        <end position="422"/>
    </location>
</feature>
<dbReference type="NCBIfam" id="TIGR00848">
    <property type="entry name" value="fruA"/>
    <property type="match status" value="1"/>
</dbReference>
<keyword evidence="5" id="KW-0762">Sugar transport</keyword>
<evidence type="ECO:0000256" key="2">
    <source>
        <dbReference type="ARBA" id="ARBA00022448"/>
    </source>
</evidence>
<proteinExistence type="predicted"/>
<dbReference type="GO" id="GO:0009401">
    <property type="term" value="P:phosphoenolpyruvate-dependent sugar phosphotransferase system"/>
    <property type="evidence" value="ECO:0007669"/>
    <property type="project" value="UniProtKB-KW"/>
</dbReference>
<sequence length="639" mass="65788">MPQKRRILAITACPTGIAHTYMAAENLQQAADALGYDIRIETHGSVGVEHPFTEEDIATADAIIVAADKQIDLSRFQGLPAVVSSVSDGIRRPQELLQRTEGATPIASTGNAEARESGESSAGSAGSVVYKALMNGVSHMIPFVVTGGLLIAIALSLGGEPTAEGLVIPEDSFWSTIAAVGGLAFTLMVPILSGYIAMAIADRPGLAPGMIGGYIAVTGSLYHSEAGAGFIGGIITGFAAGYVALGLKKIPVHRYIQPIMPIIIIPIVTTLIVGLGFIYIVGAPVSAVFEFLTDWLAGMQGSSVILLGAILGAMAGFDMGGPVNKTAFLFSGGLIGSGNAFPMGMMAAAIATPPLGMGLATLLRRKWFTKQEAESGIAALFMGFFGITEGAIPFAAARPLQVIPANVIGGAVAGGLGGVFSVQDHVMHGGPIVAVLGAVDNVFGYFLAILIGAVVTAVIALVLIGLQRKQSTEPAATTPQVQKDQGIEDLLVDDAVILDTLVASKEDAIHLLASDVMCAGKIEDVAAAVQAALVREAKFSTAVGNGIAIPHLKDDTVQEPFIAFARVVEGLEWDAPDNQPVNLVFLLGVPAANAGNQHLKVLAQLSRSLMKQPVRDALNAATSAAEVRAALSAAQPARS</sequence>
<dbReference type="Pfam" id="PF00359">
    <property type="entry name" value="PTS_EIIA_2"/>
    <property type="match status" value="1"/>
</dbReference>
<keyword evidence="6" id="KW-0808">Transferase</keyword>
<evidence type="ECO:0000259" key="15">
    <source>
        <dbReference type="PROSITE" id="PS51099"/>
    </source>
</evidence>
<dbReference type="SUPFAM" id="SSF52794">
    <property type="entry name" value="PTS system IIB component-like"/>
    <property type="match status" value="1"/>
</dbReference>
<dbReference type="Pfam" id="PF02378">
    <property type="entry name" value="PTS_EIIC"/>
    <property type="match status" value="1"/>
</dbReference>
<keyword evidence="3" id="KW-1003">Cell membrane</keyword>
<feature type="domain" description="PTS EIIC type-2" evidence="16">
    <location>
        <begin position="129"/>
        <end position="473"/>
    </location>
</feature>
<dbReference type="InterPro" id="IPR003501">
    <property type="entry name" value="PTS_EIIB_2/3"/>
</dbReference>
<evidence type="ECO:0000259" key="16">
    <source>
        <dbReference type="PROSITE" id="PS51104"/>
    </source>
</evidence>
<dbReference type="Gene3D" id="3.40.50.2300">
    <property type="match status" value="1"/>
</dbReference>
<evidence type="ECO:0000256" key="4">
    <source>
        <dbReference type="ARBA" id="ARBA00022553"/>
    </source>
</evidence>
<evidence type="ECO:0000256" key="10">
    <source>
        <dbReference type="ARBA" id="ARBA00022989"/>
    </source>
</evidence>
<feature type="transmembrane region" description="Helical" evidence="13">
    <location>
        <begin position="205"/>
        <end position="222"/>
    </location>
</feature>
<dbReference type="Pfam" id="PF02302">
    <property type="entry name" value="PTS_IIB"/>
    <property type="match status" value="1"/>
</dbReference>
<gene>
    <name evidence="17" type="primary">manP</name>
    <name evidence="17" type="ORF">CGERO_08660</name>
</gene>
<feature type="domain" description="PTS EIIB type-2" evidence="15">
    <location>
        <begin position="7"/>
        <end position="102"/>
    </location>
</feature>
<evidence type="ECO:0000313" key="18">
    <source>
        <dbReference type="Proteomes" id="UP000271587"/>
    </source>
</evidence>
<dbReference type="EMBL" id="CP033897">
    <property type="protein sequence ID" value="AZA12023.1"/>
    <property type="molecule type" value="Genomic_DNA"/>
</dbReference>
<evidence type="ECO:0000256" key="5">
    <source>
        <dbReference type="ARBA" id="ARBA00022597"/>
    </source>
</evidence>
<keyword evidence="9" id="KW-0418">Kinase</keyword>
<keyword evidence="4" id="KW-0597">Phosphoprotein</keyword>
<dbReference type="RefSeq" id="WP_123935066.1">
    <property type="nucleotide sequence ID" value="NZ_CP033897.1"/>
</dbReference>
<evidence type="ECO:0000256" key="13">
    <source>
        <dbReference type="SAM" id="Phobius"/>
    </source>
</evidence>
<dbReference type="Gene3D" id="3.40.930.10">
    <property type="entry name" value="Mannitol-specific EII, Chain A"/>
    <property type="match status" value="1"/>
</dbReference>
<dbReference type="PROSITE" id="PS51094">
    <property type="entry name" value="PTS_EIIA_TYPE_2"/>
    <property type="match status" value="1"/>
</dbReference>
<dbReference type="NCBIfam" id="TIGR01427">
    <property type="entry name" value="PTS_IIC_fructo"/>
    <property type="match status" value="1"/>
</dbReference>
<dbReference type="InterPro" id="IPR006327">
    <property type="entry name" value="PTS_IIC_fruc"/>
</dbReference>
<feature type="transmembrane region" description="Helical" evidence="13">
    <location>
        <begin position="375"/>
        <end position="396"/>
    </location>
</feature>
<comment type="subcellular location">
    <subcellularLocation>
        <location evidence="1">Cell inner membrane</location>
        <topology evidence="1">Multi-pass membrane protein</topology>
    </subcellularLocation>
</comment>
<dbReference type="InterPro" id="IPR013014">
    <property type="entry name" value="PTS_EIIC_2"/>
</dbReference>
<dbReference type="PROSITE" id="PS51104">
    <property type="entry name" value="PTS_EIIC_TYPE_2"/>
    <property type="match status" value="1"/>
</dbReference>
<dbReference type="GO" id="GO:0090563">
    <property type="term" value="F:protein-phosphocysteine-sugar phosphotransferase activity"/>
    <property type="evidence" value="ECO:0007669"/>
    <property type="project" value="TreeGrafter"/>
</dbReference>
<dbReference type="CDD" id="cd00211">
    <property type="entry name" value="PTS_IIA_fru"/>
    <property type="match status" value="1"/>
</dbReference>
<dbReference type="NCBIfam" id="TIGR00829">
    <property type="entry name" value="FRU"/>
    <property type="match status" value="1"/>
</dbReference>
<dbReference type="GO" id="GO:0016301">
    <property type="term" value="F:kinase activity"/>
    <property type="evidence" value="ECO:0007669"/>
    <property type="project" value="UniProtKB-KW"/>
</dbReference>
<dbReference type="InterPro" id="IPR013011">
    <property type="entry name" value="PTS_EIIB_2"/>
</dbReference>
<evidence type="ECO:0000256" key="8">
    <source>
        <dbReference type="ARBA" id="ARBA00022692"/>
    </source>
</evidence>
<dbReference type="OrthoDB" id="9782569at2"/>
<dbReference type="SUPFAM" id="SSF55804">
    <property type="entry name" value="Phoshotransferase/anion transport protein"/>
    <property type="match status" value="1"/>
</dbReference>
<feature type="transmembrane region" description="Helical" evidence="13">
    <location>
        <begin position="327"/>
        <end position="355"/>
    </location>
</feature>
<dbReference type="PROSITE" id="PS51099">
    <property type="entry name" value="PTS_EIIB_TYPE_2"/>
    <property type="match status" value="1"/>
</dbReference>
<feature type="transmembrane region" description="Helical" evidence="13">
    <location>
        <begin position="140"/>
        <end position="157"/>
    </location>
</feature>
<keyword evidence="2" id="KW-0813">Transport</keyword>
<name>A0A3G6J2T8_9CORY</name>
<dbReference type="GO" id="GO:0005886">
    <property type="term" value="C:plasma membrane"/>
    <property type="evidence" value="ECO:0007669"/>
    <property type="project" value="UniProtKB-SubCell"/>
</dbReference>
<feature type="transmembrane region" description="Helical" evidence="13">
    <location>
        <begin position="177"/>
        <end position="198"/>
    </location>
</feature>
<dbReference type="FunFam" id="3.40.50.2300:FF:000014">
    <property type="entry name" value="PTS system fructose-like transporter subunit IIB"/>
    <property type="match status" value="1"/>
</dbReference>
<keyword evidence="18" id="KW-1185">Reference proteome</keyword>
<keyword evidence="10 13" id="KW-1133">Transmembrane helix</keyword>